<dbReference type="EMBL" id="QLTK01000041">
    <property type="protein sequence ID" value="RAS19456.1"/>
    <property type="molecule type" value="Genomic_DNA"/>
</dbReference>
<dbReference type="OrthoDB" id="7340239at2"/>
<dbReference type="Gene3D" id="1.20.1270.180">
    <property type="match status" value="1"/>
</dbReference>
<dbReference type="AlphaFoldDB" id="A0A329B9K5"/>
<proteinExistence type="predicted"/>
<gene>
    <name evidence="3" type="ORF">BX591_14114</name>
</gene>
<reference evidence="3 4" key="1">
    <citation type="submission" date="2018-06" db="EMBL/GenBank/DDBJ databases">
        <title>Genomic Encyclopedia of Type Strains, Phase III (KMG-III): the genomes of soil and plant-associated and newly described type strains.</title>
        <authorList>
            <person name="Whitman W."/>
        </authorList>
    </citation>
    <scope>NUCLEOTIDE SEQUENCE [LARGE SCALE GENOMIC DNA]</scope>
    <source>
        <strain evidence="3 4">LMG 23644</strain>
    </source>
</reference>
<dbReference type="RefSeq" id="WP_111935549.1">
    <property type="nucleotide sequence ID" value="NZ_CADFFP010000040.1"/>
</dbReference>
<keyword evidence="1" id="KW-0732">Signal</keyword>
<feature type="domain" description="Lysozyme inhibitor LprI-like N-terminal" evidence="2">
    <location>
        <begin position="37"/>
        <end position="126"/>
    </location>
</feature>
<dbReference type="InterPro" id="IPR009739">
    <property type="entry name" value="LprI-like_N"/>
</dbReference>
<name>A0A329B9K5_9BURK</name>
<feature type="signal peptide" evidence="1">
    <location>
        <begin position="1"/>
        <end position="20"/>
    </location>
</feature>
<organism evidence="3 4">
    <name type="scientific">Paraburkholderia bryophila</name>
    <dbReference type="NCBI Taxonomy" id="420952"/>
    <lineage>
        <taxon>Bacteria</taxon>
        <taxon>Pseudomonadati</taxon>
        <taxon>Pseudomonadota</taxon>
        <taxon>Betaproteobacteria</taxon>
        <taxon>Burkholderiales</taxon>
        <taxon>Burkholderiaceae</taxon>
        <taxon>Paraburkholderia</taxon>
    </lineage>
</organism>
<dbReference type="Proteomes" id="UP000248918">
    <property type="component" value="Unassembled WGS sequence"/>
</dbReference>
<feature type="chain" id="PRO_5016302467" evidence="1">
    <location>
        <begin position="21"/>
        <end position="136"/>
    </location>
</feature>
<evidence type="ECO:0000259" key="2">
    <source>
        <dbReference type="Pfam" id="PF07007"/>
    </source>
</evidence>
<protein>
    <submittedName>
        <fullName evidence="3">Uncharacterized protein YecT (DUF1311 family)</fullName>
    </submittedName>
</protein>
<sequence length="136" mass="15099">MNFNRYLILALSCVSLNAFALDCNNPPGGTDLASAQGNFQCAEKARVAADKVLNDTYKKLLGSLKDDSEKENFSRTQIVLAQRAWVAFRDAECEFRTSLSGGAHQWLVVNRSQCIAEMTTDRTKALQSYLEQAQSQ</sequence>
<accession>A0A329B9K5</accession>
<evidence type="ECO:0000256" key="1">
    <source>
        <dbReference type="SAM" id="SignalP"/>
    </source>
</evidence>
<evidence type="ECO:0000313" key="3">
    <source>
        <dbReference type="EMBL" id="RAS19456.1"/>
    </source>
</evidence>
<evidence type="ECO:0000313" key="4">
    <source>
        <dbReference type="Proteomes" id="UP000248918"/>
    </source>
</evidence>
<dbReference type="Pfam" id="PF07007">
    <property type="entry name" value="LprI"/>
    <property type="match status" value="1"/>
</dbReference>
<comment type="caution">
    <text evidence="3">The sequence shown here is derived from an EMBL/GenBank/DDBJ whole genome shotgun (WGS) entry which is preliminary data.</text>
</comment>